<feature type="compositionally biased region" description="Polar residues" evidence="9">
    <location>
        <begin position="16"/>
        <end position="30"/>
    </location>
</feature>
<dbReference type="InterPro" id="IPR011948">
    <property type="entry name" value="Dullard_phosphatase"/>
</dbReference>
<feature type="region of interest" description="Disordered" evidence="9">
    <location>
        <begin position="1"/>
        <end position="43"/>
    </location>
</feature>
<protein>
    <recommendedName>
        <fullName evidence="2">protein-serine/threonine phosphatase</fullName>
        <ecNumber evidence="2">3.1.3.16</ecNumber>
    </recommendedName>
</protein>
<name>L8H370_ACACF</name>
<dbReference type="SMART" id="SM00577">
    <property type="entry name" value="CPDc"/>
    <property type="match status" value="1"/>
</dbReference>
<feature type="domain" description="FCP1 homology" evidence="10">
    <location>
        <begin position="89"/>
        <end position="247"/>
    </location>
</feature>
<evidence type="ECO:0000256" key="3">
    <source>
        <dbReference type="ARBA" id="ARBA00022723"/>
    </source>
</evidence>
<evidence type="ECO:0000313" key="11">
    <source>
        <dbReference type="EMBL" id="ELR19635.1"/>
    </source>
</evidence>
<dbReference type="InterPro" id="IPR050365">
    <property type="entry name" value="TIM50"/>
</dbReference>
<evidence type="ECO:0000256" key="7">
    <source>
        <dbReference type="ARBA" id="ARBA00047761"/>
    </source>
</evidence>
<dbReference type="KEGG" id="acan:ACA1_198560"/>
<dbReference type="InterPro" id="IPR036412">
    <property type="entry name" value="HAD-like_sf"/>
</dbReference>
<dbReference type="GO" id="GO:0004722">
    <property type="term" value="F:protein serine/threonine phosphatase activity"/>
    <property type="evidence" value="ECO:0007669"/>
    <property type="project" value="UniProtKB-EC"/>
</dbReference>
<dbReference type="SUPFAM" id="SSF56784">
    <property type="entry name" value="HAD-like"/>
    <property type="match status" value="1"/>
</dbReference>
<dbReference type="FunFam" id="3.40.50.1000:FF:000192">
    <property type="entry name" value="CTD small phosphatase-like protein"/>
    <property type="match status" value="1"/>
</dbReference>
<evidence type="ECO:0000256" key="4">
    <source>
        <dbReference type="ARBA" id="ARBA00022801"/>
    </source>
</evidence>
<dbReference type="EMBL" id="KB007932">
    <property type="protein sequence ID" value="ELR19635.1"/>
    <property type="molecule type" value="Genomic_DNA"/>
</dbReference>
<evidence type="ECO:0000256" key="6">
    <source>
        <dbReference type="ARBA" id="ARBA00022912"/>
    </source>
</evidence>
<comment type="catalytic activity">
    <reaction evidence="8">
        <text>O-phospho-L-threonyl-[protein] + H2O = L-threonyl-[protein] + phosphate</text>
        <dbReference type="Rhea" id="RHEA:47004"/>
        <dbReference type="Rhea" id="RHEA-COMP:11060"/>
        <dbReference type="Rhea" id="RHEA-COMP:11605"/>
        <dbReference type="ChEBI" id="CHEBI:15377"/>
        <dbReference type="ChEBI" id="CHEBI:30013"/>
        <dbReference type="ChEBI" id="CHEBI:43474"/>
        <dbReference type="ChEBI" id="CHEBI:61977"/>
        <dbReference type="EC" id="3.1.3.16"/>
    </reaction>
</comment>
<dbReference type="NCBIfam" id="TIGR02251">
    <property type="entry name" value="HIF-SF_euk"/>
    <property type="match status" value="1"/>
</dbReference>
<keyword evidence="12" id="KW-1185">Reference proteome</keyword>
<dbReference type="InterPro" id="IPR004274">
    <property type="entry name" value="FCP1_dom"/>
</dbReference>
<dbReference type="InterPro" id="IPR023214">
    <property type="entry name" value="HAD_sf"/>
</dbReference>
<sequence length="262" mass="29882">MSSPITQVSRDEPHQNLITQVSRDGSQSPRPQEHRASRNGRKKGWMRSLFQCCLPETDDEEHRMTKVGASSNTSPHLSRDYLLPPLLAEDSGKKTLVLDLDETLVHSSFKPINNADFIIPVEVEDQMHQVYVLKRPGVDTFMKRVGEIFEVVVFTASLAKYADPVLDLLDIHRVTRTRLFRESCVQHKGNFVKDLSKLGREMKNVIIIDNSPASYLFHPHHAVPIDSWFDDMNDTELLDLISFLEDLSKVDDVCTVLDTSRK</sequence>
<dbReference type="GeneID" id="14920459"/>
<evidence type="ECO:0000256" key="2">
    <source>
        <dbReference type="ARBA" id="ARBA00013081"/>
    </source>
</evidence>
<proteinExistence type="predicted"/>
<dbReference type="RefSeq" id="XP_004341727.1">
    <property type="nucleotide sequence ID" value="XM_004341679.1"/>
</dbReference>
<dbReference type="EC" id="3.1.3.16" evidence="2"/>
<evidence type="ECO:0000256" key="1">
    <source>
        <dbReference type="ARBA" id="ARBA00001946"/>
    </source>
</evidence>
<dbReference type="STRING" id="1257118.L8H370"/>
<gene>
    <name evidence="11" type="ORF">ACA1_198560</name>
</gene>
<reference evidence="11 12" key="1">
    <citation type="journal article" date="2013" name="Genome Biol.">
        <title>Genome of Acanthamoeba castellanii highlights extensive lateral gene transfer and early evolution of tyrosine kinase signaling.</title>
        <authorList>
            <person name="Clarke M."/>
            <person name="Lohan A.J."/>
            <person name="Liu B."/>
            <person name="Lagkouvardos I."/>
            <person name="Roy S."/>
            <person name="Zafar N."/>
            <person name="Bertelli C."/>
            <person name="Schilde C."/>
            <person name="Kianianmomeni A."/>
            <person name="Burglin T.R."/>
            <person name="Frech C."/>
            <person name="Turcotte B."/>
            <person name="Kopec K.O."/>
            <person name="Synnott J.M."/>
            <person name="Choo C."/>
            <person name="Paponov I."/>
            <person name="Finkler A."/>
            <person name="Soon Heng Tan C."/>
            <person name="Hutchins A.P."/>
            <person name="Weinmeier T."/>
            <person name="Rattei T."/>
            <person name="Chu J.S."/>
            <person name="Gimenez G."/>
            <person name="Irimia M."/>
            <person name="Rigden D.J."/>
            <person name="Fitzpatrick D.A."/>
            <person name="Lorenzo-Morales J."/>
            <person name="Bateman A."/>
            <person name="Chiu C.H."/>
            <person name="Tang P."/>
            <person name="Hegemann P."/>
            <person name="Fromm H."/>
            <person name="Raoult D."/>
            <person name="Greub G."/>
            <person name="Miranda-Saavedra D."/>
            <person name="Chen N."/>
            <person name="Nash P."/>
            <person name="Ginger M.L."/>
            <person name="Horn M."/>
            <person name="Schaap P."/>
            <person name="Caler L."/>
            <person name="Loftus B."/>
        </authorList>
    </citation>
    <scope>NUCLEOTIDE SEQUENCE [LARGE SCALE GENOMIC DNA]</scope>
    <source>
        <strain evidence="11 12">Neff</strain>
    </source>
</reference>
<dbReference type="Pfam" id="PF03031">
    <property type="entry name" value="NIF"/>
    <property type="match status" value="1"/>
</dbReference>
<dbReference type="PROSITE" id="PS50969">
    <property type="entry name" value="FCP1"/>
    <property type="match status" value="1"/>
</dbReference>
<dbReference type="Gene3D" id="3.40.50.1000">
    <property type="entry name" value="HAD superfamily/HAD-like"/>
    <property type="match status" value="1"/>
</dbReference>
<dbReference type="Proteomes" id="UP000011083">
    <property type="component" value="Unassembled WGS sequence"/>
</dbReference>
<accession>L8H370</accession>
<evidence type="ECO:0000256" key="5">
    <source>
        <dbReference type="ARBA" id="ARBA00022842"/>
    </source>
</evidence>
<dbReference type="CDD" id="cd07521">
    <property type="entry name" value="HAD_FCP1-like"/>
    <property type="match status" value="1"/>
</dbReference>
<dbReference type="PANTHER" id="PTHR12210">
    <property type="entry name" value="DULLARD PROTEIN PHOSPHATASE"/>
    <property type="match status" value="1"/>
</dbReference>
<keyword evidence="3" id="KW-0479">Metal-binding</keyword>
<organism evidence="11 12">
    <name type="scientific">Acanthamoeba castellanii (strain ATCC 30010 / Neff)</name>
    <dbReference type="NCBI Taxonomy" id="1257118"/>
    <lineage>
        <taxon>Eukaryota</taxon>
        <taxon>Amoebozoa</taxon>
        <taxon>Discosea</taxon>
        <taxon>Longamoebia</taxon>
        <taxon>Centramoebida</taxon>
        <taxon>Acanthamoebidae</taxon>
        <taxon>Acanthamoeba</taxon>
    </lineage>
</organism>
<evidence type="ECO:0000313" key="12">
    <source>
        <dbReference type="Proteomes" id="UP000011083"/>
    </source>
</evidence>
<dbReference type="OrthoDB" id="28569at2759"/>
<comment type="cofactor">
    <cofactor evidence="1">
        <name>Mg(2+)</name>
        <dbReference type="ChEBI" id="CHEBI:18420"/>
    </cofactor>
</comment>
<dbReference type="OMA" id="SHKGNYV"/>
<evidence type="ECO:0000256" key="8">
    <source>
        <dbReference type="ARBA" id="ARBA00048336"/>
    </source>
</evidence>
<keyword evidence="5" id="KW-0460">Magnesium</keyword>
<evidence type="ECO:0000256" key="9">
    <source>
        <dbReference type="SAM" id="MobiDB-lite"/>
    </source>
</evidence>
<keyword evidence="6" id="KW-0904">Protein phosphatase</keyword>
<comment type="catalytic activity">
    <reaction evidence="7">
        <text>O-phospho-L-seryl-[protein] + H2O = L-seryl-[protein] + phosphate</text>
        <dbReference type="Rhea" id="RHEA:20629"/>
        <dbReference type="Rhea" id="RHEA-COMP:9863"/>
        <dbReference type="Rhea" id="RHEA-COMP:11604"/>
        <dbReference type="ChEBI" id="CHEBI:15377"/>
        <dbReference type="ChEBI" id="CHEBI:29999"/>
        <dbReference type="ChEBI" id="CHEBI:43474"/>
        <dbReference type="ChEBI" id="CHEBI:83421"/>
        <dbReference type="EC" id="3.1.3.16"/>
    </reaction>
</comment>
<dbReference type="VEuPathDB" id="AmoebaDB:ACA1_198560"/>
<dbReference type="AlphaFoldDB" id="L8H370"/>
<evidence type="ECO:0000259" key="10">
    <source>
        <dbReference type="PROSITE" id="PS50969"/>
    </source>
</evidence>
<dbReference type="GO" id="GO:0046872">
    <property type="term" value="F:metal ion binding"/>
    <property type="evidence" value="ECO:0007669"/>
    <property type="project" value="UniProtKB-KW"/>
</dbReference>
<keyword evidence="4" id="KW-0378">Hydrolase</keyword>